<accession>A0ABY7E102</accession>
<dbReference type="SUPFAM" id="SSF53686">
    <property type="entry name" value="Tryptophan synthase beta subunit-like PLP-dependent enzymes"/>
    <property type="match status" value="1"/>
</dbReference>
<dbReference type="Proteomes" id="UP001164746">
    <property type="component" value="Chromosome 4"/>
</dbReference>
<dbReference type="InterPro" id="IPR036052">
    <property type="entry name" value="TrpB-like_PALP_sf"/>
</dbReference>
<proteinExistence type="predicted"/>
<evidence type="ECO:0000313" key="1">
    <source>
        <dbReference type="EMBL" id="WAR03480.1"/>
    </source>
</evidence>
<name>A0ABY7E102_MYAAR</name>
<keyword evidence="2" id="KW-1185">Reference proteome</keyword>
<dbReference type="EMBL" id="CP111015">
    <property type="protein sequence ID" value="WAR03480.1"/>
    <property type="molecule type" value="Genomic_DNA"/>
</dbReference>
<evidence type="ECO:0000313" key="2">
    <source>
        <dbReference type="Proteomes" id="UP001164746"/>
    </source>
</evidence>
<sequence>MYTDVCFLFQTDDEIMKGMRFAFERMKLVVEAASGAGIAAAMSERLRQMDAALRHVGVILCGGNTDIDRLPCYLILIRQLYY</sequence>
<organism evidence="1 2">
    <name type="scientific">Mya arenaria</name>
    <name type="common">Soft-shell clam</name>
    <dbReference type="NCBI Taxonomy" id="6604"/>
    <lineage>
        <taxon>Eukaryota</taxon>
        <taxon>Metazoa</taxon>
        <taxon>Spiralia</taxon>
        <taxon>Lophotrochozoa</taxon>
        <taxon>Mollusca</taxon>
        <taxon>Bivalvia</taxon>
        <taxon>Autobranchia</taxon>
        <taxon>Heteroconchia</taxon>
        <taxon>Euheterodonta</taxon>
        <taxon>Imparidentia</taxon>
        <taxon>Neoheterodontei</taxon>
        <taxon>Myida</taxon>
        <taxon>Myoidea</taxon>
        <taxon>Myidae</taxon>
        <taxon>Mya</taxon>
    </lineage>
</organism>
<gene>
    <name evidence="1" type="ORF">MAR_010038</name>
</gene>
<reference evidence="1" key="1">
    <citation type="submission" date="2022-11" db="EMBL/GenBank/DDBJ databases">
        <title>Centuries of genome instability and evolution in soft-shell clam transmissible cancer (bioRxiv).</title>
        <authorList>
            <person name="Hart S.F.M."/>
            <person name="Yonemitsu M.A."/>
            <person name="Giersch R.M."/>
            <person name="Beal B.F."/>
            <person name="Arriagada G."/>
            <person name="Davis B.W."/>
            <person name="Ostrander E.A."/>
            <person name="Goff S.P."/>
            <person name="Metzger M.J."/>
        </authorList>
    </citation>
    <scope>NUCLEOTIDE SEQUENCE</scope>
    <source>
        <strain evidence="1">MELC-2E11</strain>
        <tissue evidence="1">Siphon/mantle</tissue>
    </source>
</reference>
<protein>
    <submittedName>
        <fullName evidence="1">SRR-like protein</fullName>
    </submittedName>
</protein>
<dbReference type="Gene3D" id="3.40.50.1100">
    <property type="match status" value="1"/>
</dbReference>